<name>A0A543CWQ5_9ACTN</name>
<dbReference type="SUPFAM" id="SSF54427">
    <property type="entry name" value="NTF2-like"/>
    <property type="match status" value="1"/>
</dbReference>
<organism evidence="1 2">
    <name type="scientific">Actinoallomurus bryophytorum</name>
    <dbReference type="NCBI Taxonomy" id="1490222"/>
    <lineage>
        <taxon>Bacteria</taxon>
        <taxon>Bacillati</taxon>
        <taxon>Actinomycetota</taxon>
        <taxon>Actinomycetes</taxon>
        <taxon>Streptosporangiales</taxon>
        <taxon>Thermomonosporaceae</taxon>
        <taxon>Actinoallomurus</taxon>
    </lineage>
</organism>
<gene>
    <name evidence="1" type="ORF">FB559_7228</name>
</gene>
<comment type="caution">
    <text evidence="1">The sequence shown here is derived from an EMBL/GenBank/DDBJ whole genome shotgun (WGS) entry which is preliminary data.</text>
</comment>
<reference evidence="1 2" key="1">
    <citation type="submission" date="2019-06" db="EMBL/GenBank/DDBJ databases">
        <title>Sequencing the genomes of 1000 actinobacteria strains.</title>
        <authorList>
            <person name="Klenk H.-P."/>
        </authorList>
    </citation>
    <scope>NUCLEOTIDE SEQUENCE [LARGE SCALE GENOMIC DNA]</scope>
    <source>
        <strain evidence="1 2">DSM 102200</strain>
    </source>
</reference>
<sequence length="139" mass="15673">MDNKTVVRRLFDAVNDRRLQDLPEYMAADVIDHNKVIHGEPDEAGAAFEGIRMQLEAFDPFLMHIEELIAEGDRVVARITMSGVHSGTHIRMPQPTDGRFENEAIFILTVADGKVTEIRAVSDRLGLFLQLGWDWPTAD</sequence>
<proteinExistence type="predicted"/>
<keyword evidence="2" id="KW-1185">Reference proteome</keyword>
<dbReference type="InterPro" id="IPR009959">
    <property type="entry name" value="Cyclase_SnoaL-like"/>
</dbReference>
<dbReference type="GO" id="GO:0030638">
    <property type="term" value="P:polyketide metabolic process"/>
    <property type="evidence" value="ECO:0007669"/>
    <property type="project" value="InterPro"/>
</dbReference>
<dbReference type="EMBL" id="VFOZ01000001">
    <property type="protein sequence ID" value="TQM01469.1"/>
    <property type="molecule type" value="Genomic_DNA"/>
</dbReference>
<dbReference type="Proteomes" id="UP000316096">
    <property type="component" value="Unassembled WGS sequence"/>
</dbReference>
<dbReference type="InterPro" id="IPR032710">
    <property type="entry name" value="NTF2-like_dom_sf"/>
</dbReference>
<dbReference type="AlphaFoldDB" id="A0A543CWQ5"/>
<dbReference type="Gene3D" id="3.10.450.50">
    <property type="match status" value="1"/>
</dbReference>
<accession>A0A543CWQ5</accession>
<evidence type="ECO:0000313" key="1">
    <source>
        <dbReference type="EMBL" id="TQM01469.1"/>
    </source>
</evidence>
<evidence type="ECO:0000313" key="2">
    <source>
        <dbReference type="Proteomes" id="UP000316096"/>
    </source>
</evidence>
<dbReference type="OrthoDB" id="3624661at2"/>
<dbReference type="Pfam" id="PF07366">
    <property type="entry name" value="SnoaL"/>
    <property type="match status" value="1"/>
</dbReference>
<dbReference type="RefSeq" id="WP_141961303.1">
    <property type="nucleotide sequence ID" value="NZ_VFOZ01000001.1"/>
</dbReference>
<protein>
    <submittedName>
        <fullName evidence="1">Putative ester cyclase</fullName>
    </submittedName>
</protein>